<organism evidence="2">
    <name type="scientific">Anopheles braziliensis</name>
    <dbReference type="NCBI Taxonomy" id="58242"/>
    <lineage>
        <taxon>Eukaryota</taxon>
        <taxon>Metazoa</taxon>
        <taxon>Ecdysozoa</taxon>
        <taxon>Arthropoda</taxon>
        <taxon>Hexapoda</taxon>
        <taxon>Insecta</taxon>
        <taxon>Pterygota</taxon>
        <taxon>Neoptera</taxon>
        <taxon>Endopterygota</taxon>
        <taxon>Diptera</taxon>
        <taxon>Nematocera</taxon>
        <taxon>Culicoidea</taxon>
        <taxon>Culicidae</taxon>
        <taxon>Anophelinae</taxon>
        <taxon>Anopheles</taxon>
    </lineage>
</organism>
<reference evidence="2" key="1">
    <citation type="submission" date="2018-01" db="EMBL/GenBank/DDBJ databases">
        <title>An insight into the sialome of Amazonian anophelines.</title>
        <authorList>
            <person name="Ribeiro J.M."/>
            <person name="Scarpassa V."/>
            <person name="Calvo E."/>
        </authorList>
    </citation>
    <scope>NUCLEOTIDE SEQUENCE</scope>
    <source>
        <tissue evidence="2">Salivary glands</tissue>
    </source>
</reference>
<evidence type="ECO:0000313" key="2">
    <source>
        <dbReference type="EMBL" id="MBW31793.1"/>
    </source>
</evidence>
<name>A0A2M3ZTG4_9DIPT</name>
<sequence>MTFHLSMVPAVSQRLLVLAVVVLRWLPDQPAPVEPVVAAAAAAAAALAAVHRCTTDYRWADGVADGTLRTWITFCGNFSSPWRTVRQAGYPCSSWATRATMRGAAKASIAS</sequence>
<evidence type="ECO:0000256" key="1">
    <source>
        <dbReference type="SAM" id="SignalP"/>
    </source>
</evidence>
<proteinExistence type="predicted"/>
<accession>A0A2M3ZTG4</accession>
<feature type="signal peptide" evidence="1">
    <location>
        <begin position="1"/>
        <end position="19"/>
    </location>
</feature>
<feature type="chain" id="PRO_5014921461" evidence="1">
    <location>
        <begin position="20"/>
        <end position="111"/>
    </location>
</feature>
<dbReference type="EMBL" id="GGFM01011042">
    <property type="protein sequence ID" value="MBW31793.1"/>
    <property type="molecule type" value="Transcribed_RNA"/>
</dbReference>
<keyword evidence="1" id="KW-0732">Signal</keyword>
<protein>
    <submittedName>
        <fullName evidence="2">Putative secreted peptide</fullName>
    </submittedName>
</protein>
<dbReference type="AlphaFoldDB" id="A0A2M3ZTG4"/>